<dbReference type="OrthoDB" id="9911451at2"/>
<feature type="compositionally biased region" description="Low complexity" evidence="1">
    <location>
        <begin position="23"/>
        <end position="33"/>
    </location>
</feature>
<feature type="compositionally biased region" description="Basic and acidic residues" evidence="1">
    <location>
        <begin position="59"/>
        <end position="69"/>
    </location>
</feature>
<dbReference type="Proteomes" id="UP000238823">
    <property type="component" value="Unassembled WGS sequence"/>
</dbReference>
<evidence type="ECO:0000313" key="2">
    <source>
        <dbReference type="EMBL" id="PRQ09457.1"/>
    </source>
</evidence>
<feature type="region of interest" description="Disordered" evidence="1">
    <location>
        <begin position="1"/>
        <end position="70"/>
    </location>
</feature>
<evidence type="ECO:0000256" key="1">
    <source>
        <dbReference type="SAM" id="MobiDB-lite"/>
    </source>
</evidence>
<organism evidence="2 3">
    <name type="scientific">Enhygromyxa salina</name>
    <dbReference type="NCBI Taxonomy" id="215803"/>
    <lineage>
        <taxon>Bacteria</taxon>
        <taxon>Pseudomonadati</taxon>
        <taxon>Myxococcota</taxon>
        <taxon>Polyangia</taxon>
        <taxon>Nannocystales</taxon>
        <taxon>Nannocystaceae</taxon>
        <taxon>Enhygromyxa</taxon>
    </lineage>
</organism>
<protein>
    <submittedName>
        <fullName evidence="2">Uncharacterized protein</fullName>
    </submittedName>
</protein>
<dbReference type="AlphaFoldDB" id="A0A2S9YWJ2"/>
<gene>
    <name evidence="2" type="ORF">ENSA7_08220</name>
</gene>
<feature type="compositionally biased region" description="Basic and acidic residues" evidence="1">
    <location>
        <begin position="35"/>
        <end position="52"/>
    </location>
</feature>
<dbReference type="RefSeq" id="WP_106087897.1">
    <property type="nucleotide sequence ID" value="NZ_PVNL01000021.1"/>
</dbReference>
<evidence type="ECO:0000313" key="3">
    <source>
        <dbReference type="Proteomes" id="UP000238823"/>
    </source>
</evidence>
<sequence length="219" mass="23321">MARCAKNHQFRADLDPDPERGVAPGSAGAPEAPAGDERRAERDRRARGDLDPARPYGGPERRQGPRRAAELPSSIWRQPLAIALAVGLGIAAGLVVDALTRQPSTEIAAGEATNAVQPPDHPDAEALAGVQALRDEAEALTAAQVELDETSHERWMPRVALIERALEDPDTHPLLRHELTATITALECVGVLAPTRAPSAGHLCHTRAVNPSTNSERPS</sequence>
<dbReference type="EMBL" id="PVNL01000021">
    <property type="protein sequence ID" value="PRQ09457.1"/>
    <property type="molecule type" value="Genomic_DNA"/>
</dbReference>
<comment type="caution">
    <text evidence="2">The sequence shown here is derived from an EMBL/GenBank/DDBJ whole genome shotgun (WGS) entry which is preliminary data.</text>
</comment>
<feature type="compositionally biased region" description="Basic and acidic residues" evidence="1">
    <location>
        <begin position="10"/>
        <end position="20"/>
    </location>
</feature>
<name>A0A2S9YWJ2_9BACT</name>
<proteinExistence type="predicted"/>
<reference evidence="2 3" key="1">
    <citation type="submission" date="2018-03" db="EMBL/GenBank/DDBJ databases">
        <title>Draft Genome Sequences of the Obligatory Marine Myxobacteria Enhygromyxa salina SWB007.</title>
        <authorList>
            <person name="Poehlein A."/>
            <person name="Moghaddam J.A."/>
            <person name="Harms H."/>
            <person name="Alanjari M."/>
            <person name="Koenig G.M."/>
            <person name="Daniel R."/>
            <person name="Schaeberle T.F."/>
        </authorList>
    </citation>
    <scope>NUCLEOTIDE SEQUENCE [LARGE SCALE GENOMIC DNA]</scope>
    <source>
        <strain evidence="2 3">SWB007</strain>
    </source>
</reference>
<accession>A0A2S9YWJ2</accession>